<organism evidence="1 2">
    <name type="scientific">Psylliodes chrysocephalus</name>
    <dbReference type="NCBI Taxonomy" id="3402493"/>
    <lineage>
        <taxon>Eukaryota</taxon>
        <taxon>Metazoa</taxon>
        <taxon>Ecdysozoa</taxon>
        <taxon>Arthropoda</taxon>
        <taxon>Hexapoda</taxon>
        <taxon>Insecta</taxon>
        <taxon>Pterygota</taxon>
        <taxon>Neoptera</taxon>
        <taxon>Endopterygota</taxon>
        <taxon>Coleoptera</taxon>
        <taxon>Polyphaga</taxon>
        <taxon>Cucujiformia</taxon>
        <taxon>Chrysomeloidea</taxon>
        <taxon>Chrysomelidae</taxon>
        <taxon>Galerucinae</taxon>
        <taxon>Alticini</taxon>
        <taxon>Psylliodes</taxon>
    </lineage>
</organism>
<proteinExistence type="predicted"/>
<protein>
    <submittedName>
        <fullName evidence="1">Uncharacterized protein</fullName>
    </submittedName>
</protein>
<dbReference type="AlphaFoldDB" id="A0A9P0GJ38"/>
<accession>A0A9P0GJ38</accession>
<keyword evidence="2" id="KW-1185">Reference proteome</keyword>
<gene>
    <name evidence="1" type="ORF">PSYICH_LOCUS11610</name>
</gene>
<evidence type="ECO:0000313" key="1">
    <source>
        <dbReference type="EMBL" id="CAH1111112.1"/>
    </source>
</evidence>
<dbReference type="EMBL" id="OV651817">
    <property type="protein sequence ID" value="CAH1111112.1"/>
    <property type="molecule type" value="Genomic_DNA"/>
</dbReference>
<name>A0A9P0GJ38_9CUCU</name>
<reference evidence="1" key="1">
    <citation type="submission" date="2022-01" db="EMBL/GenBank/DDBJ databases">
        <authorList>
            <person name="King R."/>
        </authorList>
    </citation>
    <scope>NUCLEOTIDE SEQUENCE</scope>
</reference>
<dbReference type="OrthoDB" id="6778504at2759"/>
<dbReference type="Proteomes" id="UP001153636">
    <property type="component" value="Chromosome 5"/>
</dbReference>
<evidence type="ECO:0000313" key="2">
    <source>
        <dbReference type="Proteomes" id="UP001153636"/>
    </source>
</evidence>
<sequence>MKLCEDIDTDTWSKGYKIVIGKLGLRSPLTLSDAQQMLARELFPEGRVKALSNLDINEADLPNCTRQEIMDAGQRIKTGKAAGFEGIPPEIIKVICDLKPRLLEAIANNKKKQKFSQ</sequence>